<evidence type="ECO:0000313" key="4">
    <source>
        <dbReference type="Proteomes" id="UP000182257"/>
    </source>
</evidence>
<keyword evidence="1" id="KW-0472">Membrane</keyword>
<name>A0A1H4F5A1_XYLRU</name>
<feature type="transmembrane region" description="Helical" evidence="1">
    <location>
        <begin position="205"/>
        <end position="224"/>
    </location>
</feature>
<sequence>MFMSKKYSNFAPVIELERHIEILLLDNDCVIVPGLGGFMAHHVEARYEEDEQAFLPPLRTLGFNPQLKINDSLLAQSYIEAYDISYPEALQRIEDEVNELTQILQNEGRYELNNIGIIELNEDGNYVFTPCEAGILTPSLYGLNSFEMSMIKGVAQPEVEETPEAKVVEMKPEPKPEPEVNSVLQQNLVDINDDDTDVVRIKFSWIRNAVAVAAILLAVFFVAMPTGKTELMKSTINNLNNQILFGMMTSKDTNTSAIDFKRKDAQKPAAVKTAEAILDTIKPAKPAEATKPVAIKTDSTREGYCIVLASHVNKQNAEIFINNLAERGYKGAEIYVHNNITRIVYGHYENQADAYTQLQKIAKEKDLAESWVYKYNEKK</sequence>
<dbReference type="InterPro" id="IPR040495">
    <property type="entry name" value="HU-CCDC81_bac_1"/>
</dbReference>
<dbReference type="AlphaFoldDB" id="A0A1H4F5A1"/>
<dbReference type="Pfam" id="PF05036">
    <property type="entry name" value="SPOR"/>
    <property type="match status" value="1"/>
</dbReference>
<keyword evidence="1" id="KW-1133">Transmembrane helix</keyword>
<accession>A0A1H4F5A1</accession>
<organism evidence="3 4">
    <name type="scientific">Xylanibacter ruminicola</name>
    <name type="common">Prevotella ruminicola</name>
    <dbReference type="NCBI Taxonomy" id="839"/>
    <lineage>
        <taxon>Bacteria</taxon>
        <taxon>Pseudomonadati</taxon>
        <taxon>Bacteroidota</taxon>
        <taxon>Bacteroidia</taxon>
        <taxon>Bacteroidales</taxon>
        <taxon>Prevotellaceae</taxon>
        <taxon>Xylanibacter</taxon>
    </lineage>
</organism>
<dbReference type="InterPro" id="IPR041268">
    <property type="entry name" value="HU-CCDC81_bac_2"/>
</dbReference>
<dbReference type="Gene3D" id="3.30.70.1070">
    <property type="entry name" value="Sporulation related repeat"/>
    <property type="match status" value="1"/>
</dbReference>
<proteinExistence type="predicted"/>
<dbReference type="Pfam" id="PF18175">
    <property type="entry name" value="HU-CCDC81_bac_2"/>
    <property type="match status" value="1"/>
</dbReference>
<dbReference type="Proteomes" id="UP000182257">
    <property type="component" value="Unassembled WGS sequence"/>
</dbReference>
<dbReference type="PROSITE" id="PS51724">
    <property type="entry name" value="SPOR"/>
    <property type="match status" value="1"/>
</dbReference>
<gene>
    <name evidence="3" type="ORF">SAMN05216462_3119</name>
</gene>
<keyword evidence="1" id="KW-0812">Transmembrane</keyword>
<protein>
    <submittedName>
        <fullName evidence="3">Sporulation related domain-containing protein</fullName>
    </submittedName>
</protein>
<dbReference type="InterPro" id="IPR036680">
    <property type="entry name" value="SPOR-like_sf"/>
</dbReference>
<evidence type="ECO:0000313" key="3">
    <source>
        <dbReference type="EMBL" id="SEA92120.1"/>
    </source>
</evidence>
<dbReference type="GO" id="GO:0042834">
    <property type="term" value="F:peptidoglycan binding"/>
    <property type="evidence" value="ECO:0007669"/>
    <property type="project" value="InterPro"/>
</dbReference>
<feature type="domain" description="SPOR" evidence="2">
    <location>
        <begin position="298"/>
        <end position="375"/>
    </location>
</feature>
<evidence type="ECO:0000256" key="1">
    <source>
        <dbReference type="SAM" id="Phobius"/>
    </source>
</evidence>
<dbReference type="Pfam" id="PF18174">
    <property type="entry name" value="HU-CCDC81_bac_1"/>
    <property type="match status" value="1"/>
</dbReference>
<evidence type="ECO:0000259" key="2">
    <source>
        <dbReference type="PROSITE" id="PS51724"/>
    </source>
</evidence>
<reference evidence="3 4" key="1">
    <citation type="submission" date="2016-10" db="EMBL/GenBank/DDBJ databases">
        <authorList>
            <person name="de Groot N.N."/>
        </authorList>
    </citation>
    <scope>NUCLEOTIDE SEQUENCE [LARGE SCALE GENOMIC DNA]</scope>
    <source>
        <strain evidence="3 4">D31d</strain>
    </source>
</reference>
<dbReference type="SUPFAM" id="SSF110997">
    <property type="entry name" value="Sporulation related repeat"/>
    <property type="match status" value="1"/>
</dbReference>
<dbReference type="EMBL" id="FNRF01000007">
    <property type="protein sequence ID" value="SEA92120.1"/>
    <property type="molecule type" value="Genomic_DNA"/>
</dbReference>
<dbReference type="InterPro" id="IPR007730">
    <property type="entry name" value="SPOR-like_dom"/>
</dbReference>